<dbReference type="Proteomes" id="UP000235584">
    <property type="component" value="Chromosome"/>
</dbReference>
<evidence type="ECO:0000313" key="2">
    <source>
        <dbReference type="Proteomes" id="UP000235584"/>
    </source>
</evidence>
<name>A0A2K9NM26_BACTC</name>
<dbReference type="InterPro" id="IPR052901">
    <property type="entry name" value="Bact_TGase-like"/>
</dbReference>
<gene>
    <name evidence="1" type="ORF">C0V70_00250</name>
</gene>
<proteinExistence type="predicted"/>
<protein>
    <submittedName>
        <fullName evidence="1">Uncharacterized protein</fullName>
    </submittedName>
</protein>
<dbReference type="Gene3D" id="3.10.620.30">
    <property type="match status" value="1"/>
</dbReference>
<dbReference type="SUPFAM" id="SSF54001">
    <property type="entry name" value="Cysteine proteinases"/>
    <property type="match status" value="1"/>
</dbReference>
<keyword evidence="2" id="KW-1185">Reference proteome</keyword>
<dbReference type="RefSeq" id="WP_102241854.1">
    <property type="nucleotide sequence ID" value="NZ_CP025704.1"/>
</dbReference>
<dbReference type="InterPro" id="IPR038765">
    <property type="entry name" value="Papain-like_cys_pep_sf"/>
</dbReference>
<dbReference type="KEGG" id="bsto:C0V70_00250"/>
<accession>A0A2K9NM26</accession>
<sequence>MLKFITIAIIITNMLLLNDDVPVNIMGITFASLILSLFITHKTVRTTIKIILLALSMLLLRLHFKTLLVTECGVSFVLILSALKFWELNEERDHFNMFLILCLAECSVFLLNPTFLVFAFGIVKMMFYFYYILKMRNYDISLLNPKRLILLAAPSIALSLLLFYTFPRFTQGFINTSDMQYIISGASSRFDFKQLGPISLSSEQAFKAYGLEDSKLPFKILYWRTAVLWQLSGQEWSAANSNLKKPEQTLINAPLKYRVEVFDRFKEYLPVLDGTANVESANLPFVSYSDGSFKLRTISRGELTYIANGNYQTRIQDASPLMLRKGLRLKSPRKDEVYKSYFSGEEKQLQDEEKLKELIGIFKKRGFQYSTAPESYASVEDFLLKGSNGYCSHFSAAFVYLARLRGLPARIVTGYLGGEFNPYDNSVIVKELDAHAWVEVYLAEKGWVKVDPTSLVAPERVTMSTEEFNKKLNPYITIFNLKIDRSLFDSATMNNLALWLDSLNSRFNTKIFNFDRDTQLAVLRALTPGNLPVGIIFAFSLILFLLIFWLIFYLYGKKRLHPAQKRYLRFLRKMHSYGLQKDECETISMFKERCLTHIPEQSQFISDEVNRYITAFYK</sequence>
<dbReference type="SMART" id="SM00460">
    <property type="entry name" value="TGc"/>
    <property type="match status" value="1"/>
</dbReference>
<reference evidence="1 2" key="1">
    <citation type="submission" date="2018-01" db="EMBL/GenBank/DDBJ databases">
        <title>Complete genome sequence of Bacteriovorax stolpii DSM12778.</title>
        <authorList>
            <person name="Tang B."/>
            <person name="Chang J."/>
        </authorList>
    </citation>
    <scope>NUCLEOTIDE SEQUENCE [LARGE SCALE GENOMIC DNA]</scope>
    <source>
        <strain evidence="1 2">DSM 12778</strain>
    </source>
</reference>
<dbReference type="InterPro" id="IPR021878">
    <property type="entry name" value="TgpA_N"/>
</dbReference>
<dbReference type="PANTHER" id="PTHR42736:SF1">
    <property type="entry name" value="PROTEIN-GLUTAMINE GAMMA-GLUTAMYLTRANSFERASE"/>
    <property type="match status" value="1"/>
</dbReference>
<evidence type="ECO:0000313" key="1">
    <source>
        <dbReference type="EMBL" id="AUN96559.1"/>
    </source>
</evidence>
<dbReference type="InterPro" id="IPR002931">
    <property type="entry name" value="Transglutaminase-like"/>
</dbReference>
<dbReference type="Pfam" id="PF11992">
    <property type="entry name" value="TgpA_N"/>
    <property type="match status" value="1"/>
</dbReference>
<dbReference type="EMBL" id="CP025704">
    <property type="protein sequence ID" value="AUN96559.1"/>
    <property type="molecule type" value="Genomic_DNA"/>
</dbReference>
<dbReference type="PANTHER" id="PTHR42736">
    <property type="entry name" value="PROTEIN-GLUTAMINE GAMMA-GLUTAMYLTRANSFERASE"/>
    <property type="match status" value="1"/>
</dbReference>
<dbReference type="AlphaFoldDB" id="A0A2K9NM26"/>
<organism evidence="1 2">
    <name type="scientific">Bacteriovorax stolpii</name>
    <name type="common">Bdellovibrio stolpii</name>
    <dbReference type="NCBI Taxonomy" id="960"/>
    <lineage>
        <taxon>Bacteria</taxon>
        <taxon>Pseudomonadati</taxon>
        <taxon>Bdellovibrionota</taxon>
        <taxon>Bacteriovoracia</taxon>
        <taxon>Bacteriovoracales</taxon>
        <taxon>Bacteriovoracaceae</taxon>
        <taxon>Bacteriovorax</taxon>
    </lineage>
</organism>
<dbReference type="Pfam" id="PF01841">
    <property type="entry name" value="Transglut_core"/>
    <property type="match status" value="1"/>
</dbReference>